<dbReference type="InterPro" id="IPR006656">
    <property type="entry name" value="Mopterin_OxRdtase"/>
</dbReference>
<dbReference type="Proteomes" id="UP000199073">
    <property type="component" value="Unassembled WGS sequence"/>
</dbReference>
<evidence type="ECO:0000259" key="7">
    <source>
        <dbReference type="Pfam" id="PF01568"/>
    </source>
</evidence>
<comment type="similarity">
    <text evidence="2">Belongs to the prokaryotic molybdopterin-containing oxidoreductase family.</text>
</comment>
<dbReference type="PANTHER" id="PTHR43742">
    <property type="entry name" value="TRIMETHYLAMINE-N-OXIDE REDUCTASE"/>
    <property type="match status" value="1"/>
</dbReference>
<dbReference type="STRING" id="91360.SAMN05660330_00034"/>
<evidence type="ECO:0000256" key="4">
    <source>
        <dbReference type="ARBA" id="ARBA00022723"/>
    </source>
</evidence>
<dbReference type="Gene3D" id="2.20.25.340">
    <property type="match status" value="1"/>
</dbReference>
<evidence type="ECO:0000313" key="9">
    <source>
        <dbReference type="EMBL" id="SDO35236.1"/>
    </source>
</evidence>
<keyword evidence="4" id="KW-0479">Metal-binding</keyword>
<feature type="domain" description="Pyrogallol hydroxytransferase large subunit-like N-terminal" evidence="8">
    <location>
        <begin position="162"/>
        <end position="216"/>
    </location>
</feature>
<protein>
    <submittedName>
        <fullName evidence="9">Trimethylamine-N-oxide reductase (Cytochrome c)</fullName>
    </submittedName>
</protein>
<dbReference type="GO" id="GO:0030288">
    <property type="term" value="C:outer membrane-bounded periplasmic space"/>
    <property type="evidence" value="ECO:0007669"/>
    <property type="project" value="TreeGrafter"/>
</dbReference>
<dbReference type="GO" id="GO:0009061">
    <property type="term" value="P:anaerobic respiration"/>
    <property type="evidence" value="ECO:0007669"/>
    <property type="project" value="TreeGrafter"/>
</dbReference>
<dbReference type="RefSeq" id="WP_218121683.1">
    <property type="nucleotide sequence ID" value="NZ_FNJI01000001.1"/>
</dbReference>
<accession>A0A1H0IUQ6</accession>
<dbReference type="AlphaFoldDB" id="A0A1H0IUQ6"/>
<gene>
    <name evidence="9" type="ORF">SAMN05660330_00034</name>
</gene>
<dbReference type="Pfam" id="PF00384">
    <property type="entry name" value="Molybdopterin"/>
    <property type="match status" value="1"/>
</dbReference>
<evidence type="ECO:0000259" key="6">
    <source>
        <dbReference type="Pfam" id="PF00384"/>
    </source>
</evidence>
<comment type="cofactor">
    <cofactor evidence="1">
        <name>Mo-bis(molybdopterin guanine dinucleotide)</name>
        <dbReference type="ChEBI" id="CHEBI:60539"/>
    </cofactor>
</comment>
<dbReference type="Gene3D" id="3.40.50.740">
    <property type="match status" value="2"/>
</dbReference>
<organism evidence="9 10">
    <name type="scientific">Desulforhopalus singaporensis</name>
    <dbReference type="NCBI Taxonomy" id="91360"/>
    <lineage>
        <taxon>Bacteria</taxon>
        <taxon>Pseudomonadati</taxon>
        <taxon>Thermodesulfobacteriota</taxon>
        <taxon>Desulfobulbia</taxon>
        <taxon>Desulfobulbales</taxon>
        <taxon>Desulfocapsaceae</taxon>
        <taxon>Desulforhopalus</taxon>
    </lineage>
</organism>
<feature type="domain" description="Molybdopterin oxidoreductase" evidence="6">
    <location>
        <begin position="222"/>
        <end position="728"/>
    </location>
</feature>
<dbReference type="Pfam" id="PF01568">
    <property type="entry name" value="Molydop_binding"/>
    <property type="match status" value="1"/>
</dbReference>
<evidence type="ECO:0000256" key="1">
    <source>
        <dbReference type="ARBA" id="ARBA00001942"/>
    </source>
</evidence>
<dbReference type="GO" id="GO:0009055">
    <property type="term" value="F:electron transfer activity"/>
    <property type="evidence" value="ECO:0007669"/>
    <property type="project" value="TreeGrafter"/>
</dbReference>
<dbReference type="InterPro" id="IPR049032">
    <property type="entry name" value="AhtL-like_N"/>
</dbReference>
<keyword evidence="10" id="KW-1185">Reference proteome</keyword>
<evidence type="ECO:0000256" key="3">
    <source>
        <dbReference type="ARBA" id="ARBA00022505"/>
    </source>
</evidence>
<dbReference type="GO" id="GO:0043546">
    <property type="term" value="F:molybdopterin cofactor binding"/>
    <property type="evidence" value="ECO:0007669"/>
    <property type="project" value="InterPro"/>
</dbReference>
<proteinExistence type="inferred from homology"/>
<dbReference type="EMBL" id="FNJI01000001">
    <property type="protein sequence ID" value="SDO35236.1"/>
    <property type="molecule type" value="Genomic_DNA"/>
</dbReference>
<dbReference type="GO" id="GO:0030151">
    <property type="term" value="F:molybdenum ion binding"/>
    <property type="evidence" value="ECO:0007669"/>
    <property type="project" value="TreeGrafter"/>
</dbReference>
<dbReference type="InterPro" id="IPR009010">
    <property type="entry name" value="Asp_de-COase-like_dom_sf"/>
</dbReference>
<dbReference type="GO" id="GO:0016491">
    <property type="term" value="F:oxidoreductase activity"/>
    <property type="evidence" value="ECO:0007669"/>
    <property type="project" value="UniProtKB-KW"/>
</dbReference>
<dbReference type="Pfam" id="PF21423">
    <property type="entry name" value="AhtL-like_1st"/>
    <property type="match status" value="1"/>
</dbReference>
<evidence type="ECO:0000256" key="5">
    <source>
        <dbReference type="ARBA" id="ARBA00023002"/>
    </source>
</evidence>
<dbReference type="PANTHER" id="PTHR43742:SF10">
    <property type="entry name" value="TRIMETHYLAMINE-N-OXIDE REDUCTASE 2"/>
    <property type="match status" value="1"/>
</dbReference>
<dbReference type="Gene3D" id="2.40.40.20">
    <property type="match status" value="1"/>
</dbReference>
<dbReference type="InterPro" id="IPR006657">
    <property type="entry name" value="MoPterin_dinucl-bd_dom"/>
</dbReference>
<dbReference type="InterPro" id="IPR050612">
    <property type="entry name" value="Prok_Mopterin_Oxidored"/>
</dbReference>
<evidence type="ECO:0000313" key="10">
    <source>
        <dbReference type="Proteomes" id="UP000199073"/>
    </source>
</evidence>
<keyword evidence="3" id="KW-0500">Molybdenum</keyword>
<dbReference type="SUPFAM" id="SSF53706">
    <property type="entry name" value="Formate dehydrogenase/DMSO reductase, domains 1-3"/>
    <property type="match status" value="1"/>
</dbReference>
<reference evidence="9 10" key="1">
    <citation type="submission" date="2016-10" db="EMBL/GenBank/DDBJ databases">
        <authorList>
            <person name="de Groot N.N."/>
        </authorList>
    </citation>
    <scope>NUCLEOTIDE SEQUENCE [LARGE SCALE GENOMIC DNA]</scope>
    <source>
        <strain evidence="9 10">DSM 12130</strain>
    </source>
</reference>
<dbReference type="SUPFAM" id="SSF50692">
    <property type="entry name" value="ADC-like"/>
    <property type="match status" value="1"/>
</dbReference>
<keyword evidence="5" id="KW-0560">Oxidoreductase</keyword>
<name>A0A1H0IUQ6_9BACT</name>
<dbReference type="Gene3D" id="3.40.228.10">
    <property type="entry name" value="Dimethylsulfoxide Reductase, domain 2"/>
    <property type="match status" value="1"/>
</dbReference>
<feature type="domain" description="Molybdopterin dinucleotide-binding" evidence="7">
    <location>
        <begin position="862"/>
        <end position="989"/>
    </location>
</feature>
<evidence type="ECO:0000259" key="8">
    <source>
        <dbReference type="Pfam" id="PF21423"/>
    </source>
</evidence>
<evidence type="ECO:0000256" key="2">
    <source>
        <dbReference type="ARBA" id="ARBA00010312"/>
    </source>
</evidence>
<sequence length="1002" mass="113002">MQTLLRTVMRTHTGFSSRCLKTALKTLPAMARLKTWRDPEVKNRLRQRDMTALISVRDIGLKILLCCRGGTVTASESQGEKTEIEIIFNDAATVWQLVFARNDHLTILNAMKNFRVEVRGADEKVIWFIQTLSHLAGLQKEVEYGTKMGGGVVRYVNNTNGGPVFVYVRNGKIVRITPIEFDDRDGRSWTITARGRSFTPPRRGTVNPYVFGLRSLIYSKDRLLYPMKRVDFDPRGDRNPQNRGISSYERVSWDEALDIVAAEIKRVKREHGPGAILNSCGSHHTWGNIGYWLSAKTRFMNSIGSSQVVHNPDSWEGWYWGAVHHWGNSIRNGASDTYGTVEDCLKEAEMIVFWSSDPESTSGVYGAFEGTVRRQWAKSLGIRMVHIDPFYNHTAALLGGKWIAPRPDTGNAMALAIAWVWITEDLYDKEYVAERTTGFAKWRDYVLGVTDGTAKTPEWQEPETGVPGRVVRSLARQWGSRKTYLSPGGLAGFGGACRCATGIEWARSMVCLMAMQGLGKPGVNLGCLQQGAPVDTHFYFPGYAEGGLSGDLDNTGLRVSMYQRMVQLPSMNPVSQLVPRMRIPEAILGEEITGYPTDPKSIEGQFRKFGYPAPGHSPIRLYYKYGGSHFGTMGDSNRYVRAYRSERLEFVVNQSIWFEGEAKFADILLPACTNFERWDIGETANSGGYSHHQFIQWNHRIVTMQHKCIEPLGESRSDYQIFLDLANRLGLGNLFSEAMTELDWCRRLFDASDLPTRVSWKDFVKKGYYVVPAPAEQNRAPVSWRWFAEGREKDVPELAPLPADYAEKWRKGLQTQSGKLEFESSSLKRFDPDDPERPPLPSYIPSWEGHHVKELYEKYPLNLVSPHPRYSFHTMFDGKDSIINDVREHRTLIDGYYYWIVRINSVDARERGIADNTLVRMYNDRGAVILAAQVTDRVPPKTVISAEGSAVYDPVGEPGHSADRGGCVNLLTSSRNIISRSHSTPSNSCLVQIQPWSSGDVS</sequence>